<protein>
    <recommendedName>
        <fullName evidence="3">Pore-forming peptide, bacteriocin</fullName>
    </recommendedName>
</protein>
<dbReference type="Proteomes" id="UP000509833">
    <property type="component" value="Chromosome"/>
</dbReference>
<dbReference type="Pfam" id="PF10439">
    <property type="entry name" value="Bacteriocin_IIc"/>
    <property type="match status" value="1"/>
</dbReference>
<dbReference type="EMBL" id="LR822017">
    <property type="protein sequence ID" value="CAD0139040.1"/>
    <property type="molecule type" value="Genomic_DNA"/>
</dbReference>
<dbReference type="AlphaFoldDB" id="A0A8D6XRM6"/>
<organism evidence="1 2">
    <name type="scientific">Streptococcus thermophilus</name>
    <dbReference type="NCBI Taxonomy" id="1308"/>
    <lineage>
        <taxon>Bacteria</taxon>
        <taxon>Bacillati</taxon>
        <taxon>Bacillota</taxon>
        <taxon>Bacilli</taxon>
        <taxon>Lactobacillales</taxon>
        <taxon>Streptococcaceae</taxon>
        <taxon>Streptococcus</taxon>
    </lineage>
</organism>
<name>A0A8D6XRM6_STRTR</name>
<evidence type="ECO:0008006" key="3">
    <source>
        <dbReference type="Google" id="ProtNLM"/>
    </source>
</evidence>
<accession>A0A8D6XRM6</accession>
<evidence type="ECO:0000313" key="1">
    <source>
        <dbReference type="EMBL" id="CAD0139040.1"/>
    </source>
</evidence>
<dbReference type="RefSeq" id="WP_096811635.1">
    <property type="nucleotide sequence ID" value="NZ_CP022547.1"/>
</dbReference>
<evidence type="ECO:0000313" key="2">
    <source>
        <dbReference type="Proteomes" id="UP000509833"/>
    </source>
</evidence>
<proteinExistence type="predicted"/>
<sequence>MATQTIENFNTLDLETLASVEGGGCSWRGTGGATVQGAIGGAFGGNVVLPVVGSVPGYLAGGVLGGAGGTVAYGATCWWS</sequence>
<gene>
    <name evidence="1" type="ORF">STHERMO_1766</name>
</gene>
<dbReference type="GO" id="GO:0042742">
    <property type="term" value="P:defense response to bacterium"/>
    <property type="evidence" value="ECO:0007669"/>
    <property type="project" value="InterPro"/>
</dbReference>
<dbReference type="InterPro" id="IPR019493">
    <property type="entry name" value="Bacteriocin_IIb_lactacin-rel"/>
</dbReference>
<reference evidence="1 2" key="1">
    <citation type="submission" date="2020-06" db="EMBL/GenBank/DDBJ databases">
        <authorList>
            <person name="Chuat V."/>
        </authorList>
    </citation>
    <scope>NUCLEOTIDE SEQUENCE [LARGE SCALE GENOMIC DNA]</scope>
    <source>
        <strain evidence="1">STH_CIRM_336</strain>
    </source>
</reference>